<dbReference type="Gene3D" id="3.40.50.150">
    <property type="entry name" value="Vaccinia Virus protein VP39"/>
    <property type="match status" value="1"/>
</dbReference>
<name>A0A2A9EE67_9MICO</name>
<evidence type="ECO:0000259" key="6">
    <source>
        <dbReference type="Pfam" id="PF13649"/>
    </source>
</evidence>
<dbReference type="InterPro" id="IPR030391">
    <property type="entry name" value="MeTrfase_TrmA_CS"/>
</dbReference>
<evidence type="ECO:0000256" key="2">
    <source>
        <dbReference type="ARBA" id="ARBA00022679"/>
    </source>
</evidence>
<dbReference type="CDD" id="cd02440">
    <property type="entry name" value="AdoMet_MTases"/>
    <property type="match status" value="1"/>
</dbReference>
<feature type="active site" description="Nucleophile" evidence="4">
    <location>
        <position position="347"/>
    </location>
</feature>
<keyword evidence="8" id="KW-1185">Reference proteome</keyword>
<keyword evidence="2 4" id="KW-0808">Transferase</keyword>
<comment type="caution">
    <text evidence="7">The sequence shown here is derived from an EMBL/GenBank/DDBJ whole genome shotgun (WGS) entry which is preliminary data.</text>
</comment>
<keyword evidence="1 4" id="KW-0489">Methyltransferase</keyword>
<dbReference type="PANTHER" id="PTHR11061:SF30">
    <property type="entry name" value="TRNA (URACIL(54)-C(5))-METHYLTRANSFERASE"/>
    <property type="match status" value="1"/>
</dbReference>
<evidence type="ECO:0000313" key="8">
    <source>
        <dbReference type="Proteomes" id="UP000221394"/>
    </source>
</evidence>
<evidence type="ECO:0000256" key="5">
    <source>
        <dbReference type="PROSITE-ProRule" id="PRU10015"/>
    </source>
</evidence>
<organism evidence="7 8">
    <name type="scientific">Flavimobilis soli</name>
    <dbReference type="NCBI Taxonomy" id="442709"/>
    <lineage>
        <taxon>Bacteria</taxon>
        <taxon>Bacillati</taxon>
        <taxon>Actinomycetota</taxon>
        <taxon>Actinomycetes</taxon>
        <taxon>Micrococcales</taxon>
        <taxon>Jonesiaceae</taxon>
        <taxon>Flavimobilis</taxon>
    </lineage>
</organism>
<comment type="similarity">
    <text evidence="4">Belongs to the class I-like SAM-binding methyltransferase superfamily. RNA M5U methyltransferase family.</text>
</comment>
<evidence type="ECO:0000313" key="7">
    <source>
        <dbReference type="EMBL" id="PFG36851.1"/>
    </source>
</evidence>
<dbReference type="PROSITE" id="PS01231">
    <property type="entry name" value="TRMA_2"/>
    <property type="match status" value="1"/>
</dbReference>
<feature type="binding site" evidence="4">
    <location>
        <position position="320"/>
    </location>
    <ligand>
        <name>S-adenosyl-L-methionine</name>
        <dbReference type="ChEBI" id="CHEBI:59789"/>
    </ligand>
</feature>
<proteinExistence type="inferred from homology"/>
<dbReference type="GO" id="GO:0070475">
    <property type="term" value="P:rRNA base methylation"/>
    <property type="evidence" value="ECO:0007669"/>
    <property type="project" value="TreeGrafter"/>
</dbReference>
<protein>
    <submittedName>
        <fullName evidence="7">23S rRNA m(5)U-747 methyltransferase</fullName>
    </submittedName>
</protein>
<dbReference type="AlphaFoldDB" id="A0A2A9EE67"/>
<feature type="binding site" evidence="4">
    <location>
        <position position="255"/>
    </location>
    <ligand>
        <name>S-adenosyl-L-methionine</name>
        <dbReference type="ChEBI" id="CHEBI:59789"/>
    </ligand>
</feature>
<dbReference type="InterPro" id="IPR030390">
    <property type="entry name" value="MeTrfase_TrmA_AS"/>
</dbReference>
<dbReference type="PROSITE" id="PS01230">
    <property type="entry name" value="TRMA_1"/>
    <property type="match status" value="1"/>
</dbReference>
<evidence type="ECO:0000256" key="4">
    <source>
        <dbReference type="PROSITE-ProRule" id="PRU01024"/>
    </source>
</evidence>
<dbReference type="Gene3D" id="2.40.50.1070">
    <property type="match status" value="1"/>
</dbReference>
<feature type="binding site" evidence="4">
    <location>
        <position position="276"/>
    </location>
    <ligand>
        <name>S-adenosyl-L-methionine</name>
        <dbReference type="ChEBI" id="CHEBI:59789"/>
    </ligand>
</feature>
<sequence length="388" mass="41380">MRLRRLSAPSTVVRCAYHAAGVCRSCTHLGEPYLDQLAAKDAHARTLLSKVPSAADAVWHEPVASPDEGFRNKAKMVVGGTVEAPTLGILDELGRGVDLQGCGLHEAPLRAALPAVADAISAARLTPYDVPSRRGELKHVLLTLSPDGEIMARFVLRSTEAVPRLRKHLPTLLAAIPGLRVVSANIQPEHKAVLEGPEEIVLTPDDSLRMRVNHLDLHLLPQSFFQTNTAIAQALYAQGAAWVDAAAPRSVWDLYCGVGGFALHVAAPGRDVLGIELSAEAIGSARRTAAEAGLAVRFEAGDATAFALSADAAPDLVIVNPPRRGIGADVASWLERSGVRDVVYSSCNAVSLARDLAAMPNLRVTEARVLDMFPQTAHYEVITRLTRA</sequence>
<dbReference type="InterPro" id="IPR010280">
    <property type="entry name" value="U5_MeTrfase_fam"/>
</dbReference>
<evidence type="ECO:0000256" key="1">
    <source>
        <dbReference type="ARBA" id="ARBA00022603"/>
    </source>
</evidence>
<dbReference type="InterPro" id="IPR029063">
    <property type="entry name" value="SAM-dependent_MTases_sf"/>
</dbReference>
<reference evidence="7 8" key="1">
    <citation type="submission" date="2017-10" db="EMBL/GenBank/DDBJ databases">
        <title>Sequencing the genomes of 1000 actinobacteria strains.</title>
        <authorList>
            <person name="Klenk H.-P."/>
        </authorList>
    </citation>
    <scope>NUCLEOTIDE SEQUENCE [LARGE SCALE GENOMIC DNA]</scope>
    <source>
        <strain evidence="7 8">DSM 21574</strain>
    </source>
</reference>
<dbReference type="SUPFAM" id="SSF53335">
    <property type="entry name" value="S-adenosyl-L-methionine-dependent methyltransferases"/>
    <property type="match status" value="1"/>
</dbReference>
<feature type="active site" evidence="5">
    <location>
        <position position="347"/>
    </location>
</feature>
<feature type="domain" description="Methyltransferase" evidence="6">
    <location>
        <begin position="251"/>
        <end position="319"/>
    </location>
</feature>
<dbReference type="EMBL" id="PDJH01000001">
    <property type="protein sequence ID" value="PFG36851.1"/>
    <property type="molecule type" value="Genomic_DNA"/>
</dbReference>
<dbReference type="PROSITE" id="PS51687">
    <property type="entry name" value="SAM_MT_RNA_M5U"/>
    <property type="match status" value="1"/>
</dbReference>
<keyword evidence="3 4" id="KW-0949">S-adenosyl-L-methionine</keyword>
<dbReference type="Pfam" id="PF13649">
    <property type="entry name" value="Methyltransf_25"/>
    <property type="match status" value="1"/>
</dbReference>
<feature type="binding site" evidence="4">
    <location>
        <position position="226"/>
    </location>
    <ligand>
        <name>S-adenosyl-L-methionine</name>
        <dbReference type="ChEBI" id="CHEBI:59789"/>
    </ligand>
</feature>
<dbReference type="Proteomes" id="UP000221394">
    <property type="component" value="Unassembled WGS sequence"/>
</dbReference>
<evidence type="ECO:0000256" key="3">
    <source>
        <dbReference type="ARBA" id="ARBA00022691"/>
    </source>
</evidence>
<dbReference type="NCBIfam" id="NF002909">
    <property type="entry name" value="PRK03522.2-1"/>
    <property type="match status" value="1"/>
</dbReference>
<dbReference type="InterPro" id="IPR041698">
    <property type="entry name" value="Methyltransf_25"/>
</dbReference>
<dbReference type="PANTHER" id="PTHR11061">
    <property type="entry name" value="RNA M5U METHYLTRANSFERASE"/>
    <property type="match status" value="1"/>
</dbReference>
<accession>A0A2A9EE67</accession>
<gene>
    <name evidence="7" type="ORF">ATL41_1590</name>
</gene>
<dbReference type="GO" id="GO:0070041">
    <property type="term" value="F:rRNA (uridine-C5-)-methyltransferase activity"/>
    <property type="evidence" value="ECO:0007669"/>
    <property type="project" value="TreeGrafter"/>
</dbReference>